<keyword evidence="2" id="KW-1003">Cell membrane</keyword>
<feature type="transmembrane region" description="Helical" evidence="6">
    <location>
        <begin position="298"/>
        <end position="320"/>
    </location>
</feature>
<feature type="transmembrane region" description="Helical" evidence="6">
    <location>
        <begin position="213"/>
        <end position="231"/>
    </location>
</feature>
<feature type="transmembrane region" description="Helical" evidence="6">
    <location>
        <begin position="332"/>
        <end position="356"/>
    </location>
</feature>
<evidence type="ECO:0000256" key="1">
    <source>
        <dbReference type="ARBA" id="ARBA00004651"/>
    </source>
</evidence>
<evidence type="ECO:0000313" key="7">
    <source>
        <dbReference type="EMBL" id="GAA1736382.1"/>
    </source>
</evidence>
<accession>A0ABP4VV29</accession>
<keyword evidence="3 6" id="KW-0812">Transmembrane</keyword>
<feature type="transmembrane region" description="Helical" evidence="6">
    <location>
        <begin position="140"/>
        <end position="160"/>
    </location>
</feature>
<evidence type="ECO:0000313" key="8">
    <source>
        <dbReference type="Proteomes" id="UP001501057"/>
    </source>
</evidence>
<gene>
    <name evidence="7" type="ORF">GCM10009710_15860</name>
</gene>
<dbReference type="Gene3D" id="1.20.1250.20">
    <property type="entry name" value="MFS general substrate transporter like domains"/>
    <property type="match status" value="2"/>
</dbReference>
<evidence type="ECO:0000256" key="6">
    <source>
        <dbReference type="SAM" id="Phobius"/>
    </source>
</evidence>
<protein>
    <submittedName>
        <fullName evidence="7">MFS transporter</fullName>
    </submittedName>
</protein>
<comment type="caution">
    <text evidence="7">The sequence shown here is derived from an EMBL/GenBank/DDBJ whole genome shotgun (WGS) entry which is preliminary data.</text>
</comment>
<feature type="transmembrane region" description="Helical" evidence="6">
    <location>
        <begin position="104"/>
        <end position="128"/>
    </location>
</feature>
<dbReference type="InterPro" id="IPR036259">
    <property type="entry name" value="MFS_trans_sf"/>
</dbReference>
<reference evidence="8" key="1">
    <citation type="journal article" date="2019" name="Int. J. Syst. Evol. Microbiol.">
        <title>The Global Catalogue of Microorganisms (GCM) 10K type strain sequencing project: providing services to taxonomists for standard genome sequencing and annotation.</title>
        <authorList>
            <consortium name="The Broad Institute Genomics Platform"/>
            <consortium name="The Broad Institute Genome Sequencing Center for Infectious Disease"/>
            <person name="Wu L."/>
            <person name="Ma J."/>
        </authorList>
    </citation>
    <scope>NUCLEOTIDE SEQUENCE [LARGE SCALE GENOMIC DNA]</scope>
    <source>
        <strain evidence="8">JCM 13518</strain>
    </source>
</reference>
<keyword evidence="5 6" id="KW-0472">Membrane</keyword>
<dbReference type="RefSeq" id="WP_344199743.1">
    <property type="nucleotide sequence ID" value="NZ_BAAAME010000004.1"/>
</dbReference>
<dbReference type="PANTHER" id="PTHR43124:SF3">
    <property type="entry name" value="CHLORAMPHENICOL EFFLUX PUMP RV0191"/>
    <property type="match status" value="1"/>
</dbReference>
<keyword evidence="4 6" id="KW-1133">Transmembrane helix</keyword>
<dbReference type="InterPro" id="IPR011701">
    <property type="entry name" value="MFS"/>
</dbReference>
<dbReference type="Pfam" id="PF07690">
    <property type="entry name" value="MFS_1"/>
    <property type="match status" value="1"/>
</dbReference>
<keyword evidence="8" id="KW-1185">Reference proteome</keyword>
<feature type="transmembrane region" description="Helical" evidence="6">
    <location>
        <begin position="274"/>
        <end position="292"/>
    </location>
</feature>
<feature type="transmembrane region" description="Helical" evidence="6">
    <location>
        <begin position="166"/>
        <end position="185"/>
    </location>
</feature>
<dbReference type="Proteomes" id="UP001501057">
    <property type="component" value="Unassembled WGS sequence"/>
</dbReference>
<organism evidence="7 8">
    <name type="scientific">Aeromicrobium alkaliterrae</name>
    <dbReference type="NCBI Taxonomy" id="302168"/>
    <lineage>
        <taxon>Bacteria</taxon>
        <taxon>Bacillati</taxon>
        <taxon>Actinomycetota</taxon>
        <taxon>Actinomycetes</taxon>
        <taxon>Propionibacteriales</taxon>
        <taxon>Nocardioidaceae</taxon>
        <taxon>Aeromicrobium</taxon>
    </lineage>
</organism>
<evidence type="ECO:0000256" key="4">
    <source>
        <dbReference type="ARBA" id="ARBA00022989"/>
    </source>
</evidence>
<proteinExistence type="predicted"/>
<evidence type="ECO:0000256" key="2">
    <source>
        <dbReference type="ARBA" id="ARBA00022475"/>
    </source>
</evidence>
<feature type="transmembrane region" description="Helical" evidence="6">
    <location>
        <begin position="79"/>
        <end position="98"/>
    </location>
</feature>
<feature type="transmembrane region" description="Helical" evidence="6">
    <location>
        <begin position="246"/>
        <end position="267"/>
    </location>
</feature>
<feature type="transmembrane region" description="Helical" evidence="6">
    <location>
        <begin position="12"/>
        <end position="34"/>
    </location>
</feature>
<comment type="subcellular location">
    <subcellularLocation>
        <location evidence="1">Cell membrane</location>
        <topology evidence="1">Multi-pass membrane protein</topology>
    </subcellularLocation>
</comment>
<dbReference type="SUPFAM" id="SSF103473">
    <property type="entry name" value="MFS general substrate transporter"/>
    <property type="match status" value="1"/>
</dbReference>
<evidence type="ECO:0000256" key="3">
    <source>
        <dbReference type="ARBA" id="ARBA00022692"/>
    </source>
</evidence>
<dbReference type="PANTHER" id="PTHR43124">
    <property type="entry name" value="PURINE EFFLUX PUMP PBUE"/>
    <property type="match status" value="1"/>
</dbReference>
<sequence length="402" mass="40072">MKRTLLFGASRSTGLIAAGTGLIAVTYGLVRLAYGLFLPDVQADLGLGTSTAGYVASGASGAYCLGAVAGFLGASRPRAVVVAAGACAAIGSLGMAAAPGVPVFAVSCVVGSAAAGLASPALVRLVALNIAPDRQDRAQSTVNSGTGAGLVVAGLLALVLLPQWRIAWLLVAGLALAVTAAVLRLDRGQAHPVRDEDVPSPPGRSWFRAHRHLVVAAFAMGAGSAAVWNYGRTLLTDAGASHRSSVLAWVALGVGGAVVIGTTWALGRLGPARSWALTTLAAAGGSAALAVAPQAAVIALVACGLFGWGFTAATGVLIAWTSRIDPARSPVGTSLLFVVLVLGQACGAAVTGMVAARAGFPAAFLTAAAVLVLASLLPTLVPSVRPWGPPESDQRHVRATTY</sequence>
<feature type="transmembrane region" description="Helical" evidence="6">
    <location>
        <begin position="362"/>
        <end position="381"/>
    </location>
</feature>
<dbReference type="EMBL" id="BAAAME010000004">
    <property type="protein sequence ID" value="GAA1736382.1"/>
    <property type="molecule type" value="Genomic_DNA"/>
</dbReference>
<feature type="transmembrane region" description="Helical" evidence="6">
    <location>
        <begin position="54"/>
        <end position="72"/>
    </location>
</feature>
<evidence type="ECO:0000256" key="5">
    <source>
        <dbReference type="ARBA" id="ARBA00023136"/>
    </source>
</evidence>
<name>A0ABP4VV29_9ACTN</name>
<dbReference type="InterPro" id="IPR050189">
    <property type="entry name" value="MFS_Efflux_Transporters"/>
</dbReference>